<feature type="transmembrane region" description="Helical" evidence="1">
    <location>
        <begin position="112"/>
        <end position="134"/>
    </location>
</feature>
<evidence type="ECO:0000256" key="1">
    <source>
        <dbReference type="SAM" id="Phobius"/>
    </source>
</evidence>
<keyword evidence="1" id="KW-1133">Transmembrane helix</keyword>
<keyword evidence="1" id="KW-0472">Membrane</keyword>
<dbReference type="EMBL" id="JBDXSU010000048">
    <property type="protein sequence ID" value="MFB5193206.1"/>
    <property type="molecule type" value="Genomic_DNA"/>
</dbReference>
<reference evidence="2 3" key="1">
    <citation type="journal article" date="2024" name="Int. J. Mol. Sci.">
        <title>Exploration of Alicyclobacillus spp. Genome in Search of Antibiotic Resistance.</title>
        <authorList>
            <person name="Bucka-Kolendo J."/>
            <person name="Kiousi D.E."/>
            <person name="Dekowska A."/>
            <person name="Mikolajczuk-Szczyrba A."/>
            <person name="Karadedos D.M."/>
            <person name="Michael P."/>
            <person name="Galanis A."/>
            <person name="Sokolowska B."/>
        </authorList>
    </citation>
    <scope>NUCLEOTIDE SEQUENCE [LARGE SCALE GENOMIC DNA]</scope>
    <source>
        <strain evidence="2 3">KKP 3000</strain>
    </source>
</reference>
<sequence>MATYVACIAIASFLIRTIIKYRNKKDNIPKTKRKSWYYYILSLVAGLVATNGFFHFSHGILGAGDFPAPFSKLLGKGVPTIVSNVVWGIFNFIVSFLLIISCRKGQSKKLMTLFFIIGVIVMSIFLTSVFSGYFRSHLF</sequence>
<name>A0ABV5ALT9_9BACL</name>
<keyword evidence="1" id="KW-0812">Transmembrane</keyword>
<dbReference type="Proteomes" id="UP001579974">
    <property type="component" value="Unassembled WGS sequence"/>
</dbReference>
<evidence type="ECO:0000313" key="3">
    <source>
        <dbReference type="Proteomes" id="UP001579974"/>
    </source>
</evidence>
<protein>
    <submittedName>
        <fullName evidence="2">Uncharacterized protein</fullName>
    </submittedName>
</protein>
<keyword evidence="3" id="KW-1185">Reference proteome</keyword>
<feature type="transmembrane region" description="Helical" evidence="1">
    <location>
        <begin position="81"/>
        <end position="100"/>
    </location>
</feature>
<gene>
    <name evidence="2" type="ORF">KKP3000_003152</name>
</gene>
<dbReference type="RefSeq" id="WP_275473413.1">
    <property type="nucleotide sequence ID" value="NZ_CP162940.1"/>
</dbReference>
<proteinExistence type="predicted"/>
<evidence type="ECO:0000313" key="2">
    <source>
        <dbReference type="EMBL" id="MFB5193206.1"/>
    </source>
</evidence>
<feature type="transmembrane region" description="Helical" evidence="1">
    <location>
        <begin position="36"/>
        <end position="61"/>
    </location>
</feature>
<organism evidence="2 3">
    <name type="scientific">Alicyclobacillus fastidiosus</name>
    <dbReference type="NCBI Taxonomy" id="392011"/>
    <lineage>
        <taxon>Bacteria</taxon>
        <taxon>Bacillati</taxon>
        <taxon>Bacillota</taxon>
        <taxon>Bacilli</taxon>
        <taxon>Bacillales</taxon>
        <taxon>Alicyclobacillaceae</taxon>
        <taxon>Alicyclobacillus</taxon>
    </lineage>
</organism>
<comment type="caution">
    <text evidence="2">The sequence shown here is derived from an EMBL/GenBank/DDBJ whole genome shotgun (WGS) entry which is preliminary data.</text>
</comment>
<accession>A0ABV5ALT9</accession>